<dbReference type="GO" id="GO:0005615">
    <property type="term" value="C:extracellular space"/>
    <property type="evidence" value="ECO:0007669"/>
    <property type="project" value="UniProtKB-KW"/>
</dbReference>
<evidence type="ECO:0000256" key="2">
    <source>
        <dbReference type="ARBA" id="ARBA00005851"/>
    </source>
</evidence>
<sequence length="106" mass="11798">MPSLVLKTNLAAKTLNKPEVYISVSYDYSENLTFNGSFDPAFLLTVTSLDNITPELNEGYSKVLYSFFESKFGIPGDRGYITFLDPGRAYMGYQGTTFGTIFGPKH</sequence>
<dbReference type="Proteomes" id="UP000639403">
    <property type="component" value="Unassembled WGS sequence"/>
</dbReference>
<dbReference type="SUPFAM" id="SSF55331">
    <property type="entry name" value="Tautomerase/MIF"/>
    <property type="match status" value="1"/>
</dbReference>
<dbReference type="EC" id="5.3.3.12" evidence="8"/>
<dbReference type="InterPro" id="IPR014347">
    <property type="entry name" value="Tautomerase/MIF_sf"/>
</dbReference>
<evidence type="ECO:0000313" key="13">
    <source>
        <dbReference type="EMBL" id="KAF9821578.1"/>
    </source>
</evidence>
<dbReference type="GO" id="GO:0050178">
    <property type="term" value="F:phenylpyruvate tautomerase activity"/>
    <property type="evidence" value="ECO:0007669"/>
    <property type="project" value="UniProtKB-EC"/>
</dbReference>
<gene>
    <name evidence="13" type="ORF">IEO21_00424</name>
</gene>
<proteinExistence type="inferred from homology"/>
<comment type="similarity">
    <text evidence="2">Belongs to the MIF family.</text>
</comment>
<dbReference type="AlphaFoldDB" id="A0A8H7PBN2"/>
<evidence type="ECO:0000256" key="5">
    <source>
        <dbReference type="ARBA" id="ARBA00023235"/>
    </source>
</evidence>
<evidence type="ECO:0000256" key="8">
    <source>
        <dbReference type="ARBA" id="ARBA00038932"/>
    </source>
</evidence>
<keyword evidence="4" id="KW-0964">Secreted</keyword>
<reference evidence="13" key="2">
    <citation type="journal article" name="Front. Microbiol.">
        <title>Degradative Capacity of Two Strains of Rhodonia placenta: From Phenotype to Genotype.</title>
        <authorList>
            <person name="Kolle M."/>
            <person name="Horta M.A.C."/>
            <person name="Nowrousian M."/>
            <person name="Ohm R.A."/>
            <person name="Benz J.P."/>
            <person name="Pilgard A."/>
        </authorList>
    </citation>
    <scope>NUCLEOTIDE SEQUENCE</scope>
    <source>
        <strain evidence="13">FPRL280</strain>
    </source>
</reference>
<evidence type="ECO:0000256" key="7">
    <source>
        <dbReference type="ARBA" id="ARBA00036823"/>
    </source>
</evidence>
<evidence type="ECO:0000256" key="11">
    <source>
        <dbReference type="ARBA" id="ARBA00041912"/>
    </source>
</evidence>
<evidence type="ECO:0000313" key="14">
    <source>
        <dbReference type="Proteomes" id="UP000639403"/>
    </source>
</evidence>
<dbReference type="EMBL" id="JADOXO010000003">
    <property type="protein sequence ID" value="KAF9821578.1"/>
    <property type="molecule type" value="Genomic_DNA"/>
</dbReference>
<protein>
    <recommendedName>
        <fullName evidence="12">L-dopachrome isomerase</fullName>
        <ecNumber evidence="9">5.3.2.1</ecNumber>
        <ecNumber evidence="8">5.3.3.12</ecNumber>
    </recommendedName>
    <alternativeName>
        <fullName evidence="10">L-dopachrome tautomerase</fullName>
    </alternativeName>
    <alternativeName>
        <fullName evidence="11">Phenylpyruvate tautomerase</fullName>
    </alternativeName>
</protein>
<reference evidence="13" key="1">
    <citation type="submission" date="2020-11" db="EMBL/GenBank/DDBJ databases">
        <authorList>
            <person name="Koelle M."/>
            <person name="Horta M.A.C."/>
            <person name="Nowrousian M."/>
            <person name="Ohm R.A."/>
            <person name="Benz P."/>
            <person name="Pilgard A."/>
        </authorList>
    </citation>
    <scope>NUCLEOTIDE SEQUENCE</scope>
    <source>
        <strain evidence="13">FPRL280</strain>
    </source>
</reference>
<comment type="catalytic activity">
    <reaction evidence="7">
        <text>L-dopachrome = 5,6-dihydroxyindole-2-carboxylate</text>
        <dbReference type="Rhea" id="RHEA:13041"/>
        <dbReference type="ChEBI" id="CHEBI:16875"/>
        <dbReference type="ChEBI" id="CHEBI:57509"/>
        <dbReference type="EC" id="5.3.3.12"/>
    </reaction>
</comment>
<evidence type="ECO:0000256" key="10">
    <source>
        <dbReference type="ARBA" id="ARBA00041631"/>
    </source>
</evidence>
<dbReference type="Pfam" id="PF01187">
    <property type="entry name" value="MIF"/>
    <property type="match status" value="1"/>
</dbReference>
<evidence type="ECO:0000256" key="6">
    <source>
        <dbReference type="ARBA" id="ARBA00036735"/>
    </source>
</evidence>
<organism evidence="13 14">
    <name type="scientific">Rhodonia placenta</name>
    <dbReference type="NCBI Taxonomy" id="104341"/>
    <lineage>
        <taxon>Eukaryota</taxon>
        <taxon>Fungi</taxon>
        <taxon>Dikarya</taxon>
        <taxon>Basidiomycota</taxon>
        <taxon>Agaricomycotina</taxon>
        <taxon>Agaricomycetes</taxon>
        <taxon>Polyporales</taxon>
        <taxon>Adustoporiaceae</taxon>
        <taxon>Rhodonia</taxon>
    </lineage>
</organism>
<comment type="catalytic activity">
    <reaction evidence="6">
        <text>3-phenylpyruvate = enol-phenylpyruvate</text>
        <dbReference type="Rhea" id="RHEA:17097"/>
        <dbReference type="ChEBI" id="CHEBI:16815"/>
        <dbReference type="ChEBI" id="CHEBI:18005"/>
        <dbReference type="EC" id="5.3.2.1"/>
    </reaction>
</comment>
<evidence type="ECO:0000256" key="3">
    <source>
        <dbReference type="ARBA" id="ARBA00022514"/>
    </source>
</evidence>
<dbReference type="EC" id="5.3.2.1" evidence="9"/>
<accession>A0A8H7PBN2</accession>
<dbReference type="Gene3D" id="3.30.429.10">
    <property type="entry name" value="Macrophage Migration Inhibitory Factor"/>
    <property type="match status" value="1"/>
</dbReference>
<comment type="subcellular location">
    <subcellularLocation>
        <location evidence="1">Secreted</location>
    </subcellularLocation>
</comment>
<evidence type="ECO:0000256" key="1">
    <source>
        <dbReference type="ARBA" id="ARBA00004613"/>
    </source>
</evidence>
<evidence type="ECO:0000256" key="4">
    <source>
        <dbReference type="ARBA" id="ARBA00022525"/>
    </source>
</evidence>
<name>A0A8H7PBN2_9APHY</name>
<keyword evidence="5" id="KW-0413">Isomerase</keyword>
<dbReference type="InterPro" id="IPR001398">
    <property type="entry name" value="Macrophage_inhib_fac"/>
</dbReference>
<evidence type="ECO:0000256" key="9">
    <source>
        <dbReference type="ARBA" id="ARBA00039086"/>
    </source>
</evidence>
<dbReference type="PANTHER" id="PTHR11954">
    <property type="entry name" value="D-DOPACHROME DECARBOXYLASE"/>
    <property type="match status" value="1"/>
</dbReference>
<dbReference type="GO" id="GO:0004167">
    <property type="term" value="F:dopachrome isomerase activity"/>
    <property type="evidence" value="ECO:0007669"/>
    <property type="project" value="UniProtKB-EC"/>
</dbReference>
<evidence type="ECO:0000256" key="12">
    <source>
        <dbReference type="ARBA" id="ARBA00042730"/>
    </source>
</evidence>
<dbReference type="PANTHER" id="PTHR11954:SF6">
    <property type="entry name" value="MACROPHAGE MIGRATION INHIBITORY FACTOR"/>
    <property type="match status" value="1"/>
</dbReference>
<comment type="caution">
    <text evidence="13">The sequence shown here is derived from an EMBL/GenBank/DDBJ whole genome shotgun (WGS) entry which is preliminary data.</text>
</comment>
<keyword evidence="3" id="KW-0202">Cytokine</keyword>